<dbReference type="Pfam" id="PF13480">
    <property type="entry name" value="Acetyltransf_6"/>
    <property type="match status" value="1"/>
</dbReference>
<protein>
    <submittedName>
        <fullName evidence="2">GNAT family N-acetyltransferase</fullName>
        <ecNumber evidence="2">2.3.1.-</ecNumber>
    </submittedName>
</protein>
<evidence type="ECO:0000313" key="3">
    <source>
        <dbReference type="Proteomes" id="UP001291309"/>
    </source>
</evidence>
<sequence>MVPDEGKSAQSEDYFRSAHHLRAEGVTHTLVIDGGEGRSLRLPLIVRVIEGTPYRDAVSPYGFPSGVQAGLSELPKDAVDWQGSELVSIFVRDRVSRPPCFAGGTPRNEVFFVDPRLPIRFRETHRRHVRRNLREGFVSTCHAARETSPEEREGFKAVYRQTMVRDRASARYFFSDAYFEELFSSPSAWLATTRAPEGQIASSALGVTSDGVLHYYLGGTADAYLARSPAKNVLATLAELGTQLGLAFNLGGGMQPGDSLEDFKRGFANTSARLYTHEIICEPSVYARLSEGHTDGNYFPAYRAKLR</sequence>
<accession>A0ABU5H478</accession>
<reference evidence="2 3" key="1">
    <citation type="submission" date="2023-12" db="EMBL/GenBank/DDBJ databases">
        <title>the genome sequence of Hyalangium sp. s54d21.</title>
        <authorList>
            <person name="Zhang X."/>
        </authorList>
    </citation>
    <scope>NUCLEOTIDE SEQUENCE [LARGE SCALE GENOMIC DNA]</scope>
    <source>
        <strain evidence="3">s54d21</strain>
    </source>
</reference>
<keyword evidence="2" id="KW-0012">Acyltransferase</keyword>
<dbReference type="SUPFAM" id="SSF55729">
    <property type="entry name" value="Acyl-CoA N-acyltransferases (Nat)"/>
    <property type="match status" value="1"/>
</dbReference>
<dbReference type="RefSeq" id="WP_321546841.1">
    <property type="nucleotide sequence ID" value="NZ_JAXIVS010000005.1"/>
</dbReference>
<dbReference type="EMBL" id="JAXIVS010000005">
    <property type="protein sequence ID" value="MDY7228116.1"/>
    <property type="molecule type" value="Genomic_DNA"/>
</dbReference>
<dbReference type="EC" id="2.3.1.-" evidence="2"/>
<keyword evidence="3" id="KW-1185">Reference proteome</keyword>
<dbReference type="InterPro" id="IPR038740">
    <property type="entry name" value="BioF2-like_GNAT_dom"/>
</dbReference>
<dbReference type="GO" id="GO:0016746">
    <property type="term" value="F:acyltransferase activity"/>
    <property type="evidence" value="ECO:0007669"/>
    <property type="project" value="UniProtKB-KW"/>
</dbReference>
<evidence type="ECO:0000313" key="2">
    <source>
        <dbReference type="EMBL" id="MDY7228116.1"/>
    </source>
</evidence>
<comment type="caution">
    <text evidence="2">The sequence shown here is derived from an EMBL/GenBank/DDBJ whole genome shotgun (WGS) entry which is preliminary data.</text>
</comment>
<evidence type="ECO:0000259" key="1">
    <source>
        <dbReference type="Pfam" id="PF13480"/>
    </source>
</evidence>
<dbReference type="Gene3D" id="3.40.630.30">
    <property type="match status" value="1"/>
</dbReference>
<keyword evidence="2" id="KW-0808">Transferase</keyword>
<name>A0ABU5H478_9BACT</name>
<organism evidence="2 3">
    <name type="scientific">Hyalangium rubrum</name>
    <dbReference type="NCBI Taxonomy" id="3103134"/>
    <lineage>
        <taxon>Bacteria</taxon>
        <taxon>Pseudomonadati</taxon>
        <taxon>Myxococcota</taxon>
        <taxon>Myxococcia</taxon>
        <taxon>Myxococcales</taxon>
        <taxon>Cystobacterineae</taxon>
        <taxon>Archangiaceae</taxon>
        <taxon>Hyalangium</taxon>
    </lineage>
</organism>
<dbReference type="InterPro" id="IPR016181">
    <property type="entry name" value="Acyl_CoA_acyltransferase"/>
</dbReference>
<feature type="domain" description="BioF2-like acetyltransferase" evidence="1">
    <location>
        <begin position="121"/>
        <end position="255"/>
    </location>
</feature>
<gene>
    <name evidence="2" type="ORF">SYV04_16980</name>
</gene>
<dbReference type="Proteomes" id="UP001291309">
    <property type="component" value="Unassembled WGS sequence"/>
</dbReference>
<proteinExistence type="predicted"/>